<feature type="compositionally biased region" description="Basic residues" evidence="15">
    <location>
        <begin position="1251"/>
        <end position="1264"/>
    </location>
</feature>
<dbReference type="GO" id="GO:0000712">
    <property type="term" value="P:resolution of meiotic recombination intermediates"/>
    <property type="evidence" value="ECO:0007669"/>
    <property type="project" value="TreeGrafter"/>
</dbReference>
<evidence type="ECO:0000256" key="7">
    <source>
        <dbReference type="ARBA" id="ARBA00022741"/>
    </source>
</evidence>
<evidence type="ECO:0000259" key="17">
    <source>
        <dbReference type="PROSITE" id="PS52040"/>
    </source>
</evidence>
<evidence type="ECO:0000256" key="12">
    <source>
        <dbReference type="ARBA" id="ARBA00023235"/>
    </source>
</evidence>
<accession>A0A7S3ZQJ3</accession>
<dbReference type="InterPro" id="IPR013760">
    <property type="entry name" value="Topo_IIA-like_dom_sf"/>
</dbReference>
<feature type="compositionally biased region" description="Acidic residues" evidence="15">
    <location>
        <begin position="1233"/>
        <end position="1247"/>
    </location>
</feature>
<organism evidence="18">
    <name type="scientific">Pelagomonas calceolata</name>
    <dbReference type="NCBI Taxonomy" id="35677"/>
    <lineage>
        <taxon>Eukaryota</taxon>
        <taxon>Sar</taxon>
        <taxon>Stramenopiles</taxon>
        <taxon>Ochrophyta</taxon>
        <taxon>Pelagophyceae</taxon>
        <taxon>Pelagomonadales</taxon>
        <taxon>Pelagomonadaceae</taxon>
        <taxon>Pelagomonas</taxon>
    </lineage>
</organism>
<dbReference type="Pfam" id="PF00521">
    <property type="entry name" value="DNA_topoisoIV"/>
    <property type="match status" value="1"/>
</dbReference>
<dbReference type="PROSITE" id="PS52040">
    <property type="entry name" value="TOPO_IIA"/>
    <property type="match status" value="1"/>
</dbReference>
<dbReference type="CDD" id="cd03481">
    <property type="entry name" value="TopoIIA_Trans_ScTopoIIA"/>
    <property type="match status" value="1"/>
</dbReference>
<keyword evidence="20" id="KW-1185">Reference proteome</keyword>
<dbReference type="InterPro" id="IPR018522">
    <property type="entry name" value="TopoIIA_CS"/>
</dbReference>
<dbReference type="GO" id="GO:0006265">
    <property type="term" value="P:DNA topological change"/>
    <property type="evidence" value="ECO:0007669"/>
    <property type="project" value="UniProtKB-UniRule"/>
</dbReference>
<dbReference type="InterPro" id="IPR001241">
    <property type="entry name" value="Topo_IIA"/>
</dbReference>
<keyword evidence="7 14" id="KW-0547">Nucleotide-binding</keyword>
<evidence type="ECO:0000256" key="15">
    <source>
        <dbReference type="SAM" id="MobiDB-lite"/>
    </source>
</evidence>
<comment type="cofactor">
    <cofactor evidence="3">
        <name>Mg(2+)</name>
        <dbReference type="ChEBI" id="CHEBI:18420"/>
    </cofactor>
</comment>
<keyword evidence="9" id="KW-0460">Magnesium</keyword>
<dbReference type="EMBL" id="CAKKNE010000001">
    <property type="protein sequence ID" value="CAH0364023.1"/>
    <property type="molecule type" value="Genomic_DNA"/>
</dbReference>
<dbReference type="GO" id="GO:0005524">
    <property type="term" value="F:ATP binding"/>
    <property type="evidence" value="ECO:0007669"/>
    <property type="project" value="UniProtKB-UniRule"/>
</dbReference>
<dbReference type="InterPro" id="IPR002205">
    <property type="entry name" value="Topo_IIA_dom_A"/>
</dbReference>
<keyword evidence="11 13" id="KW-0238">DNA-binding</keyword>
<dbReference type="InterPro" id="IPR013758">
    <property type="entry name" value="Topo_IIA_A/C_ab"/>
</dbReference>
<dbReference type="CDD" id="cd03365">
    <property type="entry name" value="TOPRIM_TopoIIA"/>
    <property type="match status" value="1"/>
</dbReference>
<dbReference type="Proteomes" id="UP000789595">
    <property type="component" value="Unassembled WGS sequence"/>
</dbReference>
<dbReference type="SMART" id="SM00433">
    <property type="entry name" value="TOP2c"/>
    <property type="match status" value="1"/>
</dbReference>
<dbReference type="FunFam" id="3.30.1360.40:FF:000003">
    <property type="entry name" value="DNA topoisomerase 2"/>
    <property type="match status" value="1"/>
</dbReference>
<dbReference type="SMART" id="SM00434">
    <property type="entry name" value="TOP4c"/>
    <property type="match status" value="1"/>
</dbReference>
<evidence type="ECO:0000259" key="16">
    <source>
        <dbReference type="PROSITE" id="PS50880"/>
    </source>
</evidence>
<dbReference type="Gene3D" id="3.40.50.670">
    <property type="match status" value="1"/>
</dbReference>
<comment type="catalytic activity">
    <reaction evidence="1 13 14">
        <text>ATP-dependent breakage, passage and rejoining of double-stranded DNA.</text>
        <dbReference type="EC" id="5.6.2.2"/>
    </reaction>
</comment>
<dbReference type="PRINTS" id="PR01158">
    <property type="entry name" value="TOPISMRASEII"/>
</dbReference>
<dbReference type="FunFam" id="3.30.565.10:FF:000004">
    <property type="entry name" value="DNA topoisomerase 2"/>
    <property type="match status" value="1"/>
</dbReference>
<evidence type="ECO:0000313" key="20">
    <source>
        <dbReference type="Proteomes" id="UP000789595"/>
    </source>
</evidence>
<name>A0A7S3ZQJ3_9STRA</name>
<dbReference type="EMBL" id="HBIW01006888">
    <property type="protein sequence ID" value="CAE0690332.1"/>
    <property type="molecule type" value="Transcribed_RNA"/>
</dbReference>
<evidence type="ECO:0000256" key="11">
    <source>
        <dbReference type="ARBA" id="ARBA00023125"/>
    </source>
</evidence>
<dbReference type="SUPFAM" id="SSF55874">
    <property type="entry name" value="ATPase domain of HSP90 chaperone/DNA topoisomerase II/histidine kinase"/>
    <property type="match status" value="1"/>
</dbReference>
<dbReference type="InterPro" id="IPR036890">
    <property type="entry name" value="HATPase_C_sf"/>
</dbReference>
<dbReference type="InterPro" id="IPR013757">
    <property type="entry name" value="Topo_IIA_A_a_sf"/>
</dbReference>
<comment type="function">
    <text evidence="14">Control of topological states of DNA by transient breakage and subsequent rejoining of DNA strands. Topoisomerase II makes double-strand breaks.</text>
</comment>
<dbReference type="Gene3D" id="3.30.1490.30">
    <property type="match status" value="1"/>
</dbReference>
<dbReference type="SUPFAM" id="SSF54211">
    <property type="entry name" value="Ribosomal protein S5 domain 2-like"/>
    <property type="match status" value="1"/>
</dbReference>
<evidence type="ECO:0000256" key="8">
    <source>
        <dbReference type="ARBA" id="ARBA00022840"/>
    </source>
</evidence>
<feature type="domain" description="Topo IIA-type catalytic" evidence="17">
    <location>
        <begin position="703"/>
        <end position="1183"/>
    </location>
</feature>
<dbReference type="Gene3D" id="3.90.199.10">
    <property type="entry name" value="Topoisomerase II, domain 5"/>
    <property type="match status" value="1"/>
</dbReference>
<evidence type="ECO:0000256" key="1">
    <source>
        <dbReference type="ARBA" id="ARBA00000185"/>
    </source>
</evidence>
<dbReference type="Gene3D" id="3.30.230.10">
    <property type="match status" value="1"/>
</dbReference>
<dbReference type="GO" id="GO:0000819">
    <property type="term" value="P:sister chromatid segregation"/>
    <property type="evidence" value="ECO:0007669"/>
    <property type="project" value="TreeGrafter"/>
</dbReference>
<dbReference type="InterPro" id="IPR013506">
    <property type="entry name" value="Topo_IIA_bsu_dom2"/>
</dbReference>
<dbReference type="InterPro" id="IPR050634">
    <property type="entry name" value="DNA_Topoisomerase_II"/>
</dbReference>
<feature type="compositionally biased region" description="Pro residues" evidence="15">
    <location>
        <begin position="1265"/>
        <end position="1279"/>
    </location>
</feature>
<feature type="compositionally biased region" description="Acidic residues" evidence="15">
    <location>
        <begin position="1303"/>
        <end position="1321"/>
    </location>
</feature>
<dbReference type="PANTHER" id="PTHR10169">
    <property type="entry name" value="DNA TOPOISOMERASE/GYRASE"/>
    <property type="match status" value="1"/>
</dbReference>
<reference evidence="18" key="1">
    <citation type="submission" date="2021-01" db="EMBL/GenBank/DDBJ databases">
        <authorList>
            <person name="Corre E."/>
            <person name="Pelletier E."/>
            <person name="Niang G."/>
            <person name="Scheremetjew M."/>
            <person name="Finn R."/>
            <person name="Kale V."/>
            <person name="Holt S."/>
            <person name="Cochrane G."/>
            <person name="Meng A."/>
            <person name="Brown T."/>
            <person name="Cohen L."/>
        </authorList>
    </citation>
    <scope>NUCLEOTIDE SEQUENCE</scope>
    <source>
        <strain evidence="18">CCMP1756</strain>
    </source>
</reference>
<dbReference type="EC" id="5.6.2.2" evidence="14"/>
<protein>
    <recommendedName>
        <fullName evidence="14">DNA topoisomerase 2</fullName>
        <ecNumber evidence="14">5.6.2.2</ecNumber>
    </recommendedName>
</protein>
<evidence type="ECO:0000256" key="10">
    <source>
        <dbReference type="ARBA" id="ARBA00023029"/>
    </source>
</evidence>
<evidence type="ECO:0000256" key="6">
    <source>
        <dbReference type="ARBA" id="ARBA00022723"/>
    </source>
</evidence>
<dbReference type="InterPro" id="IPR013759">
    <property type="entry name" value="Topo_IIA_B_C"/>
</dbReference>
<evidence type="ECO:0000256" key="4">
    <source>
        <dbReference type="ARBA" id="ARBA00004474"/>
    </source>
</evidence>
<dbReference type="FunFam" id="3.30.1490.30:FF:000001">
    <property type="entry name" value="DNA topoisomerase 2"/>
    <property type="match status" value="1"/>
</dbReference>
<feature type="compositionally biased region" description="Acidic residues" evidence="15">
    <location>
        <begin position="1559"/>
        <end position="1579"/>
    </location>
</feature>
<dbReference type="CDD" id="cd16930">
    <property type="entry name" value="HATPase_TopII-like"/>
    <property type="match status" value="1"/>
</dbReference>
<dbReference type="GO" id="GO:0046872">
    <property type="term" value="F:metal ion binding"/>
    <property type="evidence" value="ECO:0007669"/>
    <property type="project" value="UniProtKB-KW"/>
</dbReference>
<feature type="region of interest" description="Disordered" evidence="15">
    <location>
        <begin position="1"/>
        <end position="26"/>
    </location>
</feature>
<dbReference type="InterPro" id="IPR006171">
    <property type="entry name" value="TOPRIM_dom"/>
</dbReference>
<evidence type="ECO:0000256" key="14">
    <source>
        <dbReference type="RuleBase" id="RU362094"/>
    </source>
</evidence>
<feature type="compositionally biased region" description="Low complexity" evidence="15">
    <location>
        <begin position="1530"/>
        <end position="1540"/>
    </location>
</feature>
<keyword evidence="12 13" id="KW-0413">Isomerase</keyword>
<reference evidence="19" key="2">
    <citation type="submission" date="2021-11" db="EMBL/GenBank/DDBJ databases">
        <authorList>
            <consortium name="Genoscope - CEA"/>
            <person name="William W."/>
        </authorList>
    </citation>
    <scope>NUCLEOTIDE SEQUENCE</scope>
</reference>
<keyword evidence="10 13" id="KW-0799">Topoisomerase</keyword>
<dbReference type="PANTHER" id="PTHR10169:SF38">
    <property type="entry name" value="DNA TOPOISOMERASE 2"/>
    <property type="match status" value="1"/>
</dbReference>
<dbReference type="PRINTS" id="PR00418">
    <property type="entry name" value="TPI2FAMILY"/>
</dbReference>
<evidence type="ECO:0000256" key="5">
    <source>
        <dbReference type="ARBA" id="ARBA00011080"/>
    </source>
</evidence>
<feature type="compositionally biased region" description="Acidic residues" evidence="15">
    <location>
        <begin position="1420"/>
        <end position="1440"/>
    </location>
</feature>
<evidence type="ECO:0000256" key="9">
    <source>
        <dbReference type="ARBA" id="ARBA00022842"/>
    </source>
</evidence>
<dbReference type="InterPro" id="IPR003594">
    <property type="entry name" value="HATPase_dom"/>
</dbReference>
<dbReference type="GO" id="GO:0005634">
    <property type="term" value="C:nucleus"/>
    <property type="evidence" value="ECO:0007669"/>
    <property type="project" value="TreeGrafter"/>
</dbReference>
<dbReference type="SMART" id="SM00387">
    <property type="entry name" value="HATPase_c"/>
    <property type="match status" value="1"/>
</dbReference>
<comment type="subcellular location">
    <subcellularLocation>
        <location evidence="4">Plastid</location>
    </subcellularLocation>
</comment>
<dbReference type="Pfam" id="PF01751">
    <property type="entry name" value="Toprim"/>
    <property type="match status" value="1"/>
</dbReference>
<evidence type="ECO:0000313" key="18">
    <source>
        <dbReference type="EMBL" id="CAE0690332.1"/>
    </source>
</evidence>
<proteinExistence type="inferred from homology"/>
<dbReference type="PROSITE" id="PS50880">
    <property type="entry name" value="TOPRIM"/>
    <property type="match status" value="1"/>
</dbReference>
<dbReference type="Gene3D" id="3.30.1360.40">
    <property type="match status" value="1"/>
</dbReference>
<dbReference type="GO" id="GO:0009536">
    <property type="term" value="C:plastid"/>
    <property type="evidence" value="ECO:0007669"/>
    <property type="project" value="UniProtKB-SubCell"/>
</dbReference>
<feature type="compositionally biased region" description="Basic residues" evidence="15">
    <location>
        <begin position="1207"/>
        <end position="1229"/>
    </location>
</feature>
<dbReference type="OrthoDB" id="276498at2759"/>
<dbReference type="InterPro" id="IPR020568">
    <property type="entry name" value="Ribosomal_Su5_D2-typ_SF"/>
</dbReference>
<dbReference type="Pfam" id="PF02518">
    <property type="entry name" value="HATPase_c"/>
    <property type="match status" value="1"/>
</dbReference>
<dbReference type="Gene3D" id="3.30.565.10">
    <property type="entry name" value="Histidine kinase-like ATPase, C-terminal domain"/>
    <property type="match status" value="1"/>
</dbReference>
<keyword evidence="8 14" id="KW-0067">ATP-binding</keyword>
<evidence type="ECO:0000313" key="19">
    <source>
        <dbReference type="EMBL" id="CAH0364023.1"/>
    </source>
</evidence>
<feature type="compositionally biased region" description="Low complexity" evidence="15">
    <location>
        <begin position="1322"/>
        <end position="1338"/>
    </location>
</feature>
<dbReference type="FunFam" id="3.30.230.10:FF:000008">
    <property type="entry name" value="DNA topoisomerase 2"/>
    <property type="match status" value="1"/>
</dbReference>
<feature type="domain" description="Toprim" evidence="16">
    <location>
        <begin position="451"/>
        <end position="567"/>
    </location>
</feature>
<dbReference type="InterPro" id="IPR034157">
    <property type="entry name" value="TOPRIM_TopoII"/>
</dbReference>
<dbReference type="Pfam" id="PF00204">
    <property type="entry name" value="DNA_gyraseB"/>
    <property type="match status" value="1"/>
</dbReference>
<dbReference type="InterPro" id="IPR031660">
    <property type="entry name" value="TOPRIM_C"/>
</dbReference>
<comment type="similarity">
    <text evidence="5 14">Belongs to the type II topoisomerase family.</text>
</comment>
<dbReference type="Gene3D" id="1.10.268.10">
    <property type="entry name" value="Topoisomerase, domain 3"/>
    <property type="match status" value="1"/>
</dbReference>
<dbReference type="PROSITE" id="PS00177">
    <property type="entry name" value="TOPOISOMERASE_II"/>
    <property type="match status" value="1"/>
</dbReference>
<dbReference type="SUPFAM" id="SSF56719">
    <property type="entry name" value="Type II DNA topoisomerase"/>
    <property type="match status" value="1"/>
</dbReference>
<evidence type="ECO:0000256" key="3">
    <source>
        <dbReference type="ARBA" id="ARBA00001946"/>
    </source>
</evidence>
<evidence type="ECO:0000256" key="2">
    <source>
        <dbReference type="ARBA" id="ARBA00001913"/>
    </source>
</evidence>
<feature type="region of interest" description="Disordered" evidence="15">
    <location>
        <begin position="1100"/>
        <end position="1127"/>
    </location>
</feature>
<feature type="compositionally biased region" description="Basic residues" evidence="15">
    <location>
        <begin position="1404"/>
        <end position="1415"/>
    </location>
</feature>
<keyword evidence="6" id="KW-0479">Metal-binding</keyword>
<feature type="compositionally biased region" description="Acidic residues" evidence="15">
    <location>
        <begin position="1347"/>
        <end position="1359"/>
    </location>
</feature>
<dbReference type="GO" id="GO:0003918">
    <property type="term" value="F:DNA topoisomerase type II (double strand cut, ATP-hydrolyzing) activity"/>
    <property type="evidence" value="ECO:0007669"/>
    <property type="project" value="UniProtKB-UniRule"/>
</dbReference>
<dbReference type="FunFam" id="3.40.50.670:FF:000001">
    <property type="entry name" value="DNA topoisomerase 2"/>
    <property type="match status" value="2"/>
</dbReference>
<feature type="compositionally biased region" description="Acidic residues" evidence="15">
    <location>
        <begin position="1110"/>
        <end position="1119"/>
    </location>
</feature>
<dbReference type="GO" id="GO:0003677">
    <property type="term" value="F:DNA binding"/>
    <property type="evidence" value="ECO:0007669"/>
    <property type="project" value="UniProtKB-UniRule"/>
</dbReference>
<dbReference type="FunFam" id="3.90.199.10:FF:000002">
    <property type="entry name" value="DNA topoisomerase 2"/>
    <property type="match status" value="1"/>
</dbReference>
<dbReference type="InterPro" id="IPR001154">
    <property type="entry name" value="TopoII_euk"/>
</dbReference>
<dbReference type="InterPro" id="IPR014721">
    <property type="entry name" value="Ribsml_uS5_D2-typ_fold_subgr"/>
</dbReference>
<feature type="region of interest" description="Disordered" evidence="15">
    <location>
        <begin position="1202"/>
        <end position="1579"/>
    </location>
</feature>
<comment type="cofactor">
    <cofactor evidence="2">
        <name>Ca(2+)</name>
        <dbReference type="ChEBI" id="CHEBI:29108"/>
    </cofactor>
</comment>
<feature type="active site" description="O-(5'-phospho-DNA)-tyrosine intermediate" evidence="13">
    <location>
        <position position="793"/>
    </location>
</feature>
<comment type="subunit">
    <text evidence="14">Homodimer.</text>
</comment>
<evidence type="ECO:0000256" key="13">
    <source>
        <dbReference type="PROSITE-ProRule" id="PRU01384"/>
    </source>
</evidence>
<dbReference type="Pfam" id="PF16898">
    <property type="entry name" value="TOPRIM_C"/>
    <property type="match status" value="1"/>
</dbReference>
<sequence>MAAVLGDATNSPPPKAPKAKKKGTKTIEQTYQKKTQLEHILLRPDTYVGSIEQSTQPMWVLDAKTKRIVKKQTTYVPGLFKIFDEIMVNAADNKQRDPSMTTIKVDIDRESNTISVANDGKGIPVQIHSEHNCYVPELIFGHLLTGSNFDDDEKKTTGGRNGYGAKLANIFSTSFTVETADSSTGKKLKQTWVKNMSKTVGEAQISTHKGKKDFTRVSFTPDLKRFKMDCLDDDVVGLLSRRAYDVAASSSCHGNGSLKVELNGERVPVKSFAQYVKLHDGLEPPAALEKLDDNWTVGVAPSDGTFTQLSFVNSICTSKGGQHVDAVAKKVCDFLAKAVKKKNKGQEVKPAFIKAHLCVYVDALIVNPAFDSQTKETLTTKERSFGSKVVLPDKFLKAIEKSGVVDRVLAWTKFKQDEQLKRKGGSKKMRLTGITKLDDANSAGGAKGKDCTLILTEGDSAKALAVSGLGVVGRDLYGVFPLKGKPLNVREASHAAIMKNEEVQNVVKILGLRFGTKYTAENIKTLRYGHLMIMTDQDHDGSHIKGLLINCLHHFWPSLLEIPGFLRCFITPIVKATSNSKKGPSKTFFTVPEYEAWKDSIGSNASKFSVKYYKGLGTSTAAEARDYFSDLATHQLDFDLLREGDGDLVDMAFSKKRVEDRKTWLRSLEPGAFVDYGVDALAYKDFVHKELSLFSVADNQRSIPCVVDGLKPSQRKVLFACFKRKLKREIKVAQLAGYVSEHSAYHHGEASLTGTIVGMAQDFVGSNNVNLLAPCGQFGTRIMGGKDAASSRYIFTKLEAVARKVFHPDDDAVLKYLDDDGQSIEPNYYVPVLPLALCNGADGIGTGWATSVPNYDPKQLIAVLRRMIAHAGDDVDCDETSLLATCAAEDVGADGLAPSYRGFKGDVILKKAGSYQALGRVERLDDTKVLIDELPLRKWTHDYKQWLEQQIVGDDKTTAWLKDFKENHTDTTVSFTVTALSGAKLDEAEKAPGGLLKKFKLESSMATSNMNFFDSGGVAIERYATPFDICKAFYKVRLETYAKRKAHLVKQKKGQVNVLRNKVRFILAVLSEELVVHNRKKAELLAQLVEDGYDAVIPESAKKPKTAAAAEDDASDDEEAPKQIEEPDDLRTLAKGYDYLLSMRLWALTRERVDALRGELSEKDAELRTLQATATTDLWLTDLQALEEQLDIDDAKREAGEADAAKKAKAHANKKGKKAVSKRAPKKKKTYDSDEESDGYDDDSEDDWGAKQKKKAPAPKKAAPKPKPVAKPAPAPKAPPKAKAAPKAAAKPKPKAKPKAAWSDEEEESDGFVGSDSDDDNFASSAPVAPRARSGRAAATKKTYQFDSDDDAAEDDDGDFPMTQETVEAPRPAPMEESDEEEFAPEPVKPKPKAAPKAAPARKAPAKKPPAKKKQSAWNSDEESSEDDFSLDDDSEDEFESAPKPKKAPKKAAAAPKAKAPPKPKKAATKPPPVEESPLPKAKGQKRAARQVEDSPGACVFSPAPPSAKPKKTKKRVVKDESEDEFEFDAPVAAPAPRAARGGGRAKQAVNYAAIAGSDSEEDEWANSGDESDGFVDSD</sequence>
<gene>
    <name evidence="18" type="ORF">PCAL00307_LOCUS5768</name>
    <name evidence="19" type="ORF">PECAL_1P03700</name>
</gene>